<organism evidence="1 2">
    <name type="scientific">Coptis chinensis</name>
    <dbReference type="NCBI Taxonomy" id="261450"/>
    <lineage>
        <taxon>Eukaryota</taxon>
        <taxon>Viridiplantae</taxon>
        <taxon>Streptophyta</taxon>
        <taxon>Embryophyta</taxon>
        <taxon>Tracheophyta</taxon>
        <taxon>Spermatophyta</taxon>
        <taxon>Magnoliopsida</taxon>
        <taxon>Ranunculales</taxon>
        <taxon>Ranunculaceae</taxon>
        <taxon>Coptidoideae</taxon>
        <taxon>Coptis</taxon>
    </lineage>
</organism>
<dbReference type="AlphaFoldDB" id="A0A835I6Z6"/>
<keyword evidence="2" id="KW-1185">Reference proteome</keyword>
<evidence type="ECO:0000313" key="1">
    <source>
        <dbReference type="EMBL" id="KAF9611901.1"/>
    </source>
</evidence>
<name>A0A835I6Z6_9MAGN</name>
<gene>
    <name evidence="1" type="ORF">IFM89_036684</name>
</gene>
<comment type="caution">
    <text evidence="1">The sequence shown here is derived from an EMBL/GenBank/DDBJ whole genome shotgun (WGS) entry which is preliminary data.</text>
</comment>
<reference evidence="1 2" key="1">
    <citation type="submission" date="2020-10" db="EMBL/GenBank/DDBJ databases">
        <title>The Coptis chinensis genome and diversification of protoberbering-type alkaloids.</title>
        <authorList>
            <person name="Wang B."/>
            <person name="Shu S."/>
            <person name="Song C."/>
            <person name="Liu Y."/>
        </authorList>
    </citation>
    <scope>NUCLEOTIDE SEQUENCE [LARGE SCALE GENOMIC DNA]</scope>
    <source>
        <strain evidence="1">HL-2020</strain>
        <tissue evidence="1">Leaf</tissue>
    </source>
</reference>
<proteinExistence type="predicted"/>
<dbReference type="Proteomes" id="UP000631114">
    <property type="component" value="Unassembled WGS sequence"/>
</dbReference>
<accession>A0A835I6Z6</accession>
<dbReference type="EMBL" id="JADFTS010000004">
    <property type="protein sequence ID" value="KAF9611901.1"/>
    <property type="molecule type" value="Genomic_DNA"/>
</dbReference>
<sequence>MELKLRCDHNMGVSSGRLGVRLCSEFVRMPRKATPLLLRRQNGWRRKSECTNLFATKEAGRMVLAIDNTNSRQRMVLCHRYIVRRPLR</sequence>
<evidence type="ECO:0000313" key="2">
    <source>
        <dbReference type="Proteomes" id="UP000631114"/>
    </source>
</evidence>
<protein>
    <submittedName>
        <fullName evidence="1">Uncharacterized protein</fullName>
    </submittedName>
</protein>